<dbReference type="EMBL" id="JAKMXF010000199">
    <property type="protein sequence ID" value="KAI6655406.1"/>
    <property type="molecule type" value="Genomic_DNA"/>
</dbReference>
<name>A0AAV7K536_9METZ</name>
<feature type="domain" description="HTH CENPB-type" evidence="2">
    <location>
        <begin position="68"/>
        <end position="140"/>
    </location>
</feature>
<dbReference type="Gene3D" id="1.10.10.60">
    <property type="entry name" value="Homeodomain-like"/>
    <property type="match status" value="2"/>
</dbReference>
<keyword evidence="4" id="KW-1185">Reference proteome</keyword>
<dbReference type="InterPro" id="IPR009057">
    <property type="entry name" value="Homeodomain-like_sf"/>
</dbReference>
<dbReference type="SUPFAM" id="SSF46689">
    <property type="entry name" value="Homeodomain-like"/>
    <property type="match status" value="1"/>
</dbReference>
<evidence type="ECO:0000313" key="4">
    <source>
        <dbReference type="Proteomes" id="UP001165289"/>
    </source>
</evidence>
<evidence type="ECO:0000256" key="1">
    <source>
        <dbReference type="ARBA" id="ARBA00023125"/>
    </source>
</evidence>
<dbReference type="AlphaFoldDB" id="A0AAV7K536"/>
<dbReference type="PROSITE" id="PS51253">
    <property type="entry name" value="HTH_CENPB"/>
    <property type="match status" value="1"/>
</dbReference>
<dbReference type="Proteomes" id="UP001165289">
    <property type="component" value="Unassembled WGS sequence"/>
</dbReference>
<accession>A0AAV7K536</accession>
<evidence type="ECO:0000259" key="2">
    <source>
        <dbReference type="PROSITE" id="PS51253"/>
    </source>
</evidence>
<dbReference type="Pfam" id="PF03184">
    <property type="entry name" value="DDE_1"/>
    <property type="match status" value="1"/>
</dbReference>
<gene>
    <name evidence="3" type="ORF">LOD99_2241</name>
</gene>
<dbReference type="PANTHER" id="PTHR19303:SF73">
    <property type="entry name" value="PROTEIN PDC2"/>
    <property type="match status" value="1"/>
</dbReference>
<proteinExistence type="predicted"/>
<dbReference type="GO" id="GO:0005634">
    <property type="term" value="C:nucleus"/>
    <property type="evidence" value="ECO:0007669"/>
    <property type="project" value="TreeGrafter"/>
</dbReference>
<dbReference type="InterPro" id="IPR004875">
    <property type="entry name" value="DDE_SF_endonuclease_dom"/>
</dbReference>
<dbReference type="SMART" id="SM00674">
    <property type="entry name" value="CENPB"/>
    <property type="match status" value="1"/>
</dbReference>
<dbReference type="PANTHER" id="PTHR19303">
    <property type="entry name" value="TRANSPOSON"/>
    <property type="match status" value="1"/>
</dbReference>
<comment type="caution">
    <text evidence="3">The sequence shown here is derived from an EMBL/GenBank/DDBJ whole genome shotgun (WGS) entry which is preliminary data.</text>
</comment>
<evidence type="ECO:0000313" key="3">
    <source>
        <dbReference type="EMBL" id="KAI6655406.1"/>
    </source>
</evidence>
<dbReference type="InterPro" id="IPR050863">
    <property type="entry name" value="CenT-Element_Derived"/>
</dbReference>
<keyword evidence="1" id="KW-0238">DNA-binding</keyword>
<sequence>MATVHKTQLSLKRKVEIAQDLSKGMTQLDAVKKYKASKGTVSRIGKEKERWVAINFETLDSAPRKGTERKRIVKVKTIDLDDKLVEYIVRARDLNAIVTGPIIQNIATMISKKLPNLDGFSASNGWLERFRSRNRIVSRALQGERASAPMNAVEEFKKILPTLLKGYDKKDVLNGDEVGLYWEQSGKRTLLQQGTDPAGSKVSKKRITVFIVAAMDGHMEQMIVINQYSKPRAFSRIHYDTNKLPACMQWKTTPKGWMNSTIFKEWLLYLNTTIETQKRNVLLFLDNFSGHECGFELAKEHLTHVRVEWLPPNCTSLLQPIDQGIGNALKIRYRKYLHEHMSKMIFIDKHPMEGVDMLRACVWLGRVWNSLHNTSTVSRCFEKAGFRFESDNEIIPDLISDIVNHDEQDILDQEVLIAGPPAVVDADQVLEMIELFDAKENQVRNAEEQDDSGAKPEIEINEEQVDLELGSRPISTKEAMLRLSELEKYFEHKGMDDEVAWVISVQDKILERVQANLIQPSIDVYLLKKNNEN</sequence>
<reference evidence="3 4" key="1">
    <citation type="journal article" date="2023" name="BMC Biol.">
        <title>The compact genome of the sponge Oopsacas minuta (Hexactinellida) is lacking key metazoan core genes.</title>
        <authorList>
            <person name="Santini S."/>
            <person name="Schenkelaars Q."/>
            <person name="Jourda C."/>
            <person name="Duchesne M."/>
            <person name="Belahbib H."/>
            <person name="Rocher C."/>
            <person name="Selva M."/>
            <person name="Riesgo A."/>
            <person name="Vervoort M."/>
            <person name="Leys S.P."/>
            <person name="Kodjabachian L."/>
            <person name="Le Bivic A."/>
            <person name="Borchiellini C."/>
            <person name="Claverie J.M."/>
            <person name="Renard E."/>
        </authorList>
    </citation>
    <scope>NUCLEOTIDE SEQUENCE [LARGE SCALE GENOMIC DNA]</scope>
    <source>
        <strain evidence="3">SPO-2</strain>
    </source>
</reference>
<organism evidence="3 4">
    <name type="scientific">Oopsacas minuta</name>
    <dbReference type="NCBI Taxonomy" id="111878"/>
    <lineage>
        <taxon>Eukaryota</taxon>
        <taxon>Metazoa</taxon>
        <taxon>Porifera</taxon>
        <taxon>Hexactinellida</taxon>
        <taxon>Hexasterophora</taxon>
        <taxon>Lyssacinosida</taxon>
        <taxon>Leucopsacidae</taxon>
        <taxon>Oopsacas</taxon>
    </lineage>
</organism>
<dbReference type="InterPro" id="IPR006600">
    <property type="entry name" value="HTH_CenpB_DNA-bd_dom"/>
</dbReference>
<dbReference type="Pfam" id="PF03221">
    <property type="entry name" value="HTH_Tnp_Tc5"/>
    <property type="match status" value="1"/>
</dbReference>
<protein>
    <submittedName>
        <fullName evidence="3">Tigger transposable element-derived protein 6-like</fullName>
    </submittedName>
</protein>
<dbReference type="GO" id="GO:0003677">
    <property type="term" value="F:DNA binding"/>
    <property type="evidence" value="ECO:0007669"/>
    <property type="project" value="UniProtKB-KW"/>
</dbReference>